<protein>
    <submittedName>
        <fullName evidence="19">DNA-formamidopyrimidine glycosylase</fullName>
    </submittedName>
</protein>
<dbReference type="InterPro" id="IPR020629">
    <property type="entry name" value="FPG_Glyclase"/>
</dbReference>
<dbReference type="InterPro" id="IPR010663">
    <property type="entry name" value="Znf_FPG/IleRS"/>
</dbReference>
<dbReference type="NCBIfam" id="NF002211">
    <property type="entry name" value="PRK01103.1"/>
    <property type="match status" value="1"/>
</dbReference>
<dbReference type="PROSITE" id="PS51068">
    <property type="entry name" value="FPG_CAT"/>
    <property type="match status" value="1"/>
</dbReference>
<dbReference type="CDD" id="cd08966">
    <property type="entry name" value="EcFpg-like_N"/>
    <property type="match status" value="1"/>
</dbReference>
<dbReference type="SMART" id="SM01232">
    <property type="entry name" value="H2TH"/>
    <property type="match status" value="1"/>
</dbReference>
<organism evidence="19 20">
    <name type="scientific">Candidatus Terrybacteria bacterium RIFCSPHIGHO2_01_FULL_43_35</name>
    <dbReference type="NCBI Taxonomy" id="1802361"/>
    <lineage>
        <taxon>Bacteria</taxon>
        <taxon>Candidatus Terryibacteriota</taxon>
    </lineage>
</organism>
<keyword evidence="12" id="KW-0456">Lyase</keyword>
<dbReference type="SUPFAM" id="SSF81624">
    <property type="entry name" value="N-terminal domain of MutM-like DNA repair proteins"/>
    <property type="match status" value="1"/>
</dbReference>
<dbReference type="InterPro" id="IPR015887">
    <property type="entry name" value="DNA_glyclase_Znf_dom_DNA_BS"/>
</dbReference>
<proteinExistence type="inferred from homology"/>
<keyword evidence="7 16" id="KW-0863">Zinc-finger</keyword>
<accession>A0A1G2PGN1</accession>
<dbReference type="InterPro" id="IPR035937">
    <property type="entry name" value="FPG_N"/>
</dbReference>
<dbReference type="FunFam" id="1.10.8.50:FF:000003">
    <property type="entry name" value="Formamidopyrimidine-DNA glycosylase"/>
    <property type="match status" value="1"/>
</dbReference>
<evidence type="ECO:0000256" key="4">
    <source>
        <dbReference type="ARBA" id="ARBA00011245"/>
    </source>
</evidence>
<dbReference type="AlphaFoldDB" id="A0A1G2PGN1"/>
<dbReference type="NCBIfam" id="TIGR00577">
    <property type="entry name" value="fpg"/>
    <property type="match status" value="1"/>
</dbReference>
<dbReference type="PANTHER" id="PTHR22993">
    <property type="entry name" value="FORMAMIDOPYRIMIDINE-DNA GLYCOSYLASE"/>
    <property type="match status" value="1"/>
</dbReference>
<evidence type="ECO:0000256" key="9">
    <source>
        <dbReference type="ARBA" id="ARBA00022833"/>
    </source>
</evidence>
<feature type="domain" description="FPG-type" evidence="17">
    <location>
        <begin position="243"/>
        <end position="277"/>
    </location>
</feature>
<comment type="subunit">
    <text evidence="4">Monomer.</text>
</comment>
<comment type="catalytic activity">
    <reaction evidence="15">
        <text>2'-deoxyribonucleotide-(2'-deoxyribose 5'-phosphate)-2'-deoxyribonucleotide-DNA = a 3'-end 2'-deoxyribonucleotide-(2,3-dehydro-2,3-deoxyribose 5'-phosphate)-DNA + a 5'-end 5'-phospho-2'-deoxyribonucleoside-DNA + H(+)</text>
        <dbReference type="Rhea" id="RHEA:66592"/>
        <dbReference type="Rhea" id="RHEA-COMP:13180"/>
        <dbReference type="Rhea" id="RHEA-COMP:16897"/>
        <dbReference type="Rhea" id="RHEA-COMP:17067"/>
        <dbReference type="ChEBI" id="CHEBI:15378"/>
        <dbReference type="ChEBI" id="CHEBI:136412"/>
        <dbReference type="ChEBI" id="CHEBI:157695"/>
        <dbReference type="ChEBI" id="CHEBI:167181"/>
        <dbReference type="EC" id="4.2.99.18"/>
    </reaction>
</comment>
<dbReference type="Pfam" id="PF01149">
    <property type="entry name" value="Fapy_DNA_glyco"/>
    <property type="match status" value="1"/>
</dbReference>
<dbReference type="SUPFAM" id="SSF46946">
    <property type="entry name" value="S13-like H2TH domain"/>
    <property type="match status" value="1"/>
</dbReference>
<dbReference type="GO" id="GO:0003684">
    <property type="term" value="F:damaged DNA binding"/>
    <property type="evidence" value="ECO:0007669"/>
    <property type="project" value="InterPro"/>
</dbReference>
<dbReference type="PROSITE" id="PS01242">
    <property type="entry name" value="ZF_FPG_1"/>
    <property type="match status" value="1"/>
</dbReference>
<keyword evidence="13" id="KW-0511">Multifunctional enzyme</keyword>
<dbReference type="InterPro" id="IPR012319">
    <property type="entry name" value="FPG_cat"/>
</dbReference>
<keyword evidence="6" id="KW-0227">DNA damage</keyword>
<gene>
    <name evidence="19" type="ORF">A2828_02500</name>
</gene>
<dbReference type="InterPro" id="IPR010979">
    <property type="entry name" value="Ribosomal_uS13-like_H2TH"/>
</dbReference>
<dbReference type="InterPro" id="IPR015886">
    <property type="entry name" value="H2TH_FPG"/>
</dbReference>
<evidence type="ECO:0000259" key="18">
    <source>
        <dbReference type="PROSITE" id="PS51068"/>
    </source>
</evidence>
<dbReference type="SMART" id="SM00898">
    <property type="entry name" value="Fapy_DNA_glyco"/>
    <property type="match status" value="1"/>
</dbReference>
<name>A0A1G2PGN1_9BACT</name>
<evidence type="ECO:0000259" key="17">
    <source>
        <dbReference type="PROSITE" id="PS51066"/>
    </source>
</evidence>
<comment type="caution">
    <text evidence="19">The sequence shown here is derived from an EMBL/GenBank/DDBJ whole genome shotgun (WGS) entry which is preliminary data.</text>
</comment>
<evidence type="ECO:0000256" key="1">
    <source>
        <dbReference type="ARBA" id="ARBA00001668"/>
    </source>
</evidence>
<evidence type="ECO:0000313" key="20">
    <source>
        <dbReference type="Proteomes" id="UP000178869"/>
    </source>
</evidence>
<dbReference type="GO" id="GO:0140078">
    <property type="term" value="F:class I DNA-(apurinic or apyrimidinic site) endonuclease activity"/>
    <property type="evidence" value="ECO:0007669"/>
    <property type="project" value="UniProtKB-EC"/>
</dbReference>
<evidence type="ECO:0000313" key="19">
    <source>
        <dbReference type="EMBL" id="OHA46742.1"/>
    </source>
</evidence>
<dbReference type="Proteomes" id="UP000178869">
    <property type="component" value="Unassembled WGS sequence"/>
</dbReference>
<dbReference type="PANTHER" id="PTHR22993:SF9">
    <property type="entry name" value="FORMAMIDOPYRIMIDINE-DNA GLYCOSYLASE"/>
    <property type="match status" value="1"/>
</dbReference>
<dbReference type="EMBL" id="MHSR01000013">
    <property type="protein sequence ID" value="OHA46742.1"/>
    <property type="molecule type" value="Genomic_DNA"/>
</dbReference>
<dbReference type="Pfam" id="PF06827">
    <property type="entry name" value="zf-FPG_IleRS"/>
    <property type="match status" value="1"/>
</dbReference>
<comment type="catalytic activity">
    <reaction evidence="1">
        <text>Hydrolysis of DNA containing ring-opened 7-methylguanine residues, releasing 2,6-diamino-4-hydroxy-5-(N-methyl)formamidopyrimidine.</text>
        <dbReference type="EC" id="3.2.2.23"/>
    </reaction>
</comment>
<evidence type="ECO:0000256" key="5">
    <source>
        <dbReference type="ARBA" id="ARBA00022723"/>
    </source>
</evidence>
<comment type="cofactor">
    <cofactor evidence="2">
        <name>Zn(2+)</name>
        <dbReference type="ChEBI" id="CHEBI:29105"/>
    </cofactor>
</comment>
<dbReference type="GO" id="GO:0034039">
    <property type="term" value="F:8-oxo-7,8-dihydroguanine DNA N-glycosylase activity"/>
    <property type="evidence" value="ECO:0007669"/>
    <property type="project" value="TreeGrafter"/>
</dbReference>
<keyword evidence="8" id="KW-0378">Hydrolase</keyword>
<evidence type="ECO:0000256" key="13">
    <source>
        <dbReference type="ARBA" id="ARBA00023268"/>
    </source>
</evidence>
<evidence type="ECO:0000256" key="15">
    <source>
        <dbReference type="ARBA" id="ARBA00044632"/>
    </source>
</evidence>
<evidence type="ECO:0000256" key="14">
    <source>
        <dbReference type="ARBA" id="ARBA00023295"/>
    </source>
</evidence>
<evidence type="ECO:0000256" key="6">
    <source>
        <dbReference type="ARBA" id="ARBA00022763"/>
    </source>
</evidence>
<comment type="similarity">
    <text evidence="3">Belongs to the FPG family.</text>
</comment>
<evidence type="ECO:0000256" key="10">
    <source>
        <dbReference type="ARBA" id="ARBA00023125"/>
    </source>
</evidence>
<keyword evidence="9" id="KW-0862">Zinc</keyword>
<sequence length="277" mass="31609">MPELPEVEITMRKLAPKILRRKIISFYSDWPRGLHSHYSLDKLSKDLRGRKILRLSRIGKVIFLHLSGQNSPRIAFHQRMSGRLLILDDSDFTVNAKHIRIKLGLSGSKILAFVDPRKFGIMWYGSSEHLDKYSYLQKLGPDALSLSKKYFYNALNNKRIGIKAFLLRQDILAGVGNIVADEVLWEAKINPQLKSNSLSINQKNSLFLAIKKVLKRSIALGGSSMRDWVHPDQDRGSYQDNWRAYGRAGKKCFRCGTILKRAIIAGRGTVFCVHCQK</sequence>
<feature type="domain" description="Formamidopyrimidine-DNA glycosylase catalytic" evidence="18">
    <location>
        <begin position="2"/>
        <end position="120"/>
    </location>
</feature>
<dbReference type="Gene3D" id="3.20.190.10">
    <property type="entry name" value="MutM-like, N-terminal"/>
    <property type="match status" value="1"/>
</dbReference>
<evidence type="ECO:0000256" key="7">
    <source>
        <dbReference type="ARBA" id="ARBA00022771"/>
    </source>
</evidence>
<evidence type="ECO:0000256" key="3">
    <source>
        <dbReference type="ARBA" id="ARBA00009409"/>
    </source>
</evidence>
<keyword evidence="5" id="KW-0479">Metal-binding</keyword>
<dbReference type="InterPro" id="IPR000214">
    <property type="entry name" value="Znf_DNA_glyclase/AP_lyase"/>
</dbReference>
<dbReference type="GO" id="GO:0006284">
    <property type="term" value="P:base-excision repair"/>
    <property type="evidence" value="ECO:0007669"/>
    <property type="project" value="InterPro"/>
</dbReference>
<evidence type="ECO:0000256" key="2">
    <source>
        <dbReference type="ARBA" id="ARBA00001947"/>
    </source>
</evidence>
<dbReference type="Pfam" id="PF06831">
    <property type="entry name" value="H2TH"/>
    <property type="match status" value="1"/>
</dbReference>
<evidence type="ECO:0000256" key="12">
    <source>
        <dbReference type="ARBA" id="ARBA00023239"/>
    </source>
</evidence>
<evidence type="ECO:0000256" key="8">
    <source>
        <dbReference type="ARBA" id="ARBA00022801"/>
    </source>
</evidence>
<keyword evidence="10" id="KW-0238">DNA-binding</keyword>
<dbReference type="Gene3D" id="1.10.8.50">
    <property type="match status" value="1"/>
</dbReference>
<evidence type="ECO:0000256" key="16">
    <source>
        <dbReference type="PROSITE-ProRule" id="PRU00391"/>
    </source>
</evidence>
<reference evidence="19 20" key="1">
    <citation type="journal article" date="2016" name="Nat. Commun.">
        <title>Thousands of microbial genomes shed light on interconnected biogeochemical processes in an aquifer system.</title>
        <authorList>
            <person name="Anantharaman K."/>
            <person name="Brown C.T."/>
            <person name="Hug L.A."/>
            <person name="Sharon I."/>
            <person name="Castelle C.J."/>
            <person name="Probst A.J."/>
            <person name="Thomas B.C."/>
            <person name="Singh A."/>
            <person name="Wilkins M.J."/>
            <person name="Karaoz U."/>
            <person name="Brodie E.L."/>
            <person name="Williams K.H."/>
            <person name="Hubbard S.S."/>
            <person name="Banfield J.F."/>
        </authorList>
    </citation>
    <scope>NUCLEOTIDE SEQUENCE [LARGE SCALE GENOMIC DNA]</scope>
</reference>
<dbReference type="GO" id="GO:0008270">
    <property type="term" value="F:zinc ion binding"/>
    <property type="evidence" value="ECO:0007669"/>
    <property type="project" value="UniProtKB-KW"/>
</dbReference>
<keyword evidence="11" id="KW-0234">DNA repair</keyword>
<dbReference type="PROSITE" id="PS51066">
    <property type="entry name" value="ZF_FPG_2"/>
    <property type="match status" value="1"/>
</dbReference>
<keyword evidence="14" id="KW-0326">Glycosidase</keyword>
<dbReference type="SUPFAM" id="SSF57716">
    <property type="entry name" value="Glucocorticoid receptor-like (DNA-binding domain)"/>
    <property type="match status" value="1"/>
</dbReference>
<evidence type="ECO:0000256" key="11">
    <source>
        <dbReference type="ARBA" id="ARBA00023204"/>
    </source>
</evidence>